<dbReference type="InterPro" id="IPR050710">
    <property type="entry name" value="Band7/mec-2_domain"/>
</dbReference>
<gene>
    <name evidence="2" type="ORF">A2735_02755</name>
</gene>
<evidence type="ECO:0000313" key="2">
    <source>
        <dbReference type="EMBL" id="OGM97862.1"/>
    </source>
</evidence>
<protein>
    <recommendedName>
        <fullName evidence="1">Band 7 domain-containing protein</fullName>
    </recommendedName>
</protein>
<organism evidence="2 3">
    <name type="scientific">Candidatus Yanofskybacteria bacterium RIFCSPHIGHO2_01_FULL_41_21</name>
    <dbReference type="NCBI Taxonomy" id="1802660"/>
    <lineage>
        <taxon>Bacteria</taxon>
        <taxon>Candidatus Yanofskyibacteriota</taxon>
    </lineage>
</organism>
<accession>A0A1F8EAQ0</accession>
<evidence type="ECO:0000259" key="1">
    <source>
        <dbReference type="Pfam" id="PF01145"/>
    </source>
</evidence>
<sequence length="369" mass="40796">MMTGLDMVIWLLVLFIIFAKPNQVPQDERWVMTIFGKYFRTLDPGLQFTIRGIEEIATSRQTETENMPTSTTEAGQVELIREDGIDRRYKKTPKGVRSTRIFSRIFIVKNTITQDGITIPEVQFQIGNQMGEDPDAAYKSTFALAGPVRESLKVIANGTIRSVFGKHPLQGTEEIPGILDKPDVIKNEIIEGISDGVEHWGDKVIWFKMEEVVPPESVRKVLQAPFEARKAGEALVATATQSVLAAEQEKKAKITTAEGEKQKIILDAEAQKQKEILEAESKAAPLQKVAKIFGWRKDGDPALKLRTSQSAADYMTIDDRTKAALEMGKGAGTFVFHDGQNGLLEGAVGVVGKVFRKIEANEAPPTKPS</sequence>
<dbReference type="Pfam" id="PF01145">
    <property type="entry name" value="Band_7"/>
    <property type="match status" value="1"/>
</dbReference>
<dbReference type="SUPFAM" id="SSF117892">
    <property type="entry name" value="Band 7/SPFH domain"/>
    <property type="match status" value="1"/>
</dbReference>
<name>A0A1F8EAQ0_9BACT</name>
<comment type="caution">
    <text evidence="2">The sequence shown here is derived from an EMBL/GenBank/DDBJ whole genome shotgun (WGS) entry which is preliminary data.</text>
</comment>
<dbReference type="STRING" id="1802660.A2735_02755"/>
<dbReference type="Gene3D" id="3.30.479.30">
    <property type="entry name" value="Band 7 domain"/>
    <property type="match status" value="1"/>
</dbReference>
<proteinExistence type="predicted"/>
<evidence type="ECO:0000313" key="3">
    <source>
        <dbReference type="Proteomes" id="UP000178520"/>
    </source>
</evidence>
<dbReference type="PANTHER" id="PTHR43327">
    <property type="entry name" value="STOMATIN-LIKE PROTEIN 2, MITOCHONDRIAL"/>
    <property type="match status" value="1"/>
</dbReference>
<feature type="domain" description="Band 7" evidence="1">
    <location>
        <begin position="23"/>
        <end position="241"/>
    </location>
</feature>
<dbReference type="AlphaFoldDB" id="A0A1F8EAQ0"/>
<dbReference type="InterPro" id="IPR036013">
    <property type="entry name" value="Band_7/SPFH_dom_sf"/>
</dbReference>
<dbReference type="PANTHER" id="PTHR43327:SF10">
    <property type="entry name" value="STOMATIN-LIKE PROTEIN 2, MITOCHONDRIAL"/>
    <property type="match status" value="1"/>
</dbReference>
<dbReference type="EMBL" id="MGJA01000007">
    <property type="protein sequence ID" value="OGM97862.1"/>
    <property type="molecule type" value="Genomic_DNA"/>
</dbReference>
<reference evidence="2 3" key="1">
    <citation type="journal article" date="2016" name="Nat. Commun.">
        <title>Thousands of microbial genomes shed light on interconnected biogeochemical processes in an aquifer system.</title>
        <authorList>
            <person name="Anantharaman K."/>
            <person name="Brown C.T."/>
            <person name="Hug L.A."/>
            <person name="Sharon I."/>
            <person name="Castelle C.J."/>
            <person name="Probst A.J."/>
            <person name="Thomas B.C."/>
            <person name="Singh A."/>
            <person name="Wilkins M.J."/>
            <person name="Karaoz U."/>
            <person name="Brodie E.L."/>
            <person name="Williams K.H."/>
            <person name="Hubbard S.S."/>
            <person name="Banfield J.F."/>
        </authorList>
    </citation>
    <scope>NUCLEOTIDE SEQUENCE [LARGE SCALE GENOMIC DNA]</scope>
</reference>
<dbReference type="InterPro" id="IPR001107">
    <property type="entry name" value="Band_7"/>
</dbReference>
<dbReference type="Proteomes" id="UP000178520">
    <property type="component" value="Unassembled WGS sequence"/>
</dbReference>